<reference evidence="1 2" key="1">
    <citation type="submission" date="2023-02" db="EMBL/GenBank/DDBJ databases">
        <title>Complete genome sequence of a novel bacterium Oceanimonas sp. NTOU-MSR1 isolated from marine coast sediment.</title>
        <authorList>
            <person name="Yang H.-T."/>
            <person name="Chen Y.-L."/>
            <person name="Ho Y.-N."/>
        </authorList>
    </citation>
    <scope>NUCLEOTIDE SEQUENCE [LARGE SCALE GENOMIC DNA]</scope>
    <source>
        <strain evidence="1 2">NTOU-MSR1</strain>
    </source>
</reference>
<evidence type="ECO:0000313" key="2">
    <source>
        <dbReference type="Proteomes" id="UP001223802"/>
    </source>
</evidence>
<name>A0AA50KNZ6_9GAMM</name>
<dbReference type="RefSeq" id="WP_306762951.1">
    <property type="nucleotide sequence ID" value="NZ_CP118224.1"/>
</dbReference>
<dbReference type="KEGG" id="ope:PU634_04955"/>
<dbReference type="Proteomes" id="UP001223802">
    <property type="component" value="Chromosome"/>
</dbReference>
<proteinExistence type="predicted"/>
<dbReference type="AlphaFoldDB" id="A0AA50KNZ6"/>
<protein>
    <submittedName>
        <fullName evidence="1">Uncharacterized protein</fullName>
    </submittedName>
</protein>
<sequence length="85" mass="9752">MEEPCVSLEEAQARGLKFYWTGEACRRGHVDYRYTSSKSCVQCLRDRSGGKPAAPTSFTSNQTRKRAARLAFDLELKRIEKEHQL</sequence>
<accession>A0AA50KNZ6</accession>
<organism evidence="1 2">
    <name type="scientific">Oceanimonas pelagia</name>
    <dbReference type="NCBI Taxonomy" id="3028314"/>
    <lineage>
        <taxon>Bacteria</taxon>
        <taxon>Pseudomonadati</taxon>
        <taxon>Pseudomonadota</taxon>
        <taxon>Gammaproteobacteria</taxon>
        <taxon>Aeromonadales</taxon>
        <taxon>Aeromonadaceae</taxon>
        <taxon>Oceanimonas</taxon>
    </lineage>
</organism>
<gene>
    <name evidence="1" type="ORF">PU634_04955</name>
</gene>
<keyword evidence="2" id="KW-1185">Reference proteome</keyword>
<evidence type="ECO:0000313" key="1">
    <source>
        <dbReference type="EMBL" id="WMC11716.1"/>
    </source>
</evidence>
<dbReference type="EMBL" id="CP118224">
    <property type="protein sequence ID" value="WMC11716.1"/>
    <property type="molecule type" value="Genomic_DNA"/>
</dbReference>